<keyword evidence="4" id="KW-0472">Membrane</keyword>
<dbReference type="GeneTree" id="ENSGT00520000055570"/>
<dbReference type="SMART" id="SM00563">
    <property type="entry name" value="PlsC"/>
    <property type="match status" value="1"/>
</dbReference>
<evidence type="ECO:0000313" key="10">
    <source>
        <dbReference type="Proteomes" id="UP000694388"/>
    </source>
</evidence>
<keyword evidence="5 7" id="KW-0012">Acyltransferase</keyword>
<evidence type="ECO:0000256" key="6">
    <source>
        <dbReference type="ARBA" id="ARBA00025707"/>
    </source>
</evidence>
<proteinExistence type="inferred from homology"/>
<dbReference type="CDD" id="cd07993">
    <property type="entry name" value="LPLAT_DHAPAT-like"/>
    <property type="match status" value="1"/>
</dbReference>
<organism evidence="9 10">
    <name type="scientific">Eptatretus burgeri</name>
    <name type="common">Inshore hagfish</name>
    <dbReference type="NCBI Taxonomy" id="7764"/>
    <lineage>
        <taxon>Eukaryota</taxon>
        <taxon>Metazoa</taxon>
        <taxon>Chordata</taxon>
        <taxon>Craniata</taxon>
        <taxon>Vertebrata</taxon>
        <taxon>Cyclostomata</taxon>
        <taxon>Myxini</taxon>
        <taxon>Myxiniformes</taxon>
        <taxon>Myxinidae</taxon>
        <taxon>Eptatretinae</taxon>
        <taxon>Eptatretus</taxon>
    </lineage>
</organism>
<dbReference type="InterPro" id="IPR045520">
    <property type="entry name" value="GPAT/DHAPAT_C"/>
</dbReference>
<evidence type="ECO:0000256" key="2">
    <source>
        <dbReference type="ARBA" id="ARBA00007937"/>
    </source>
</evidence>
<evidence type="ECO:0000256" key="7">
    <source>
        <dbReference type="PIRNR" id="PIRNR000437"/>
    </source>
</evidence>
<dbReference type="Ensembl" id="ENSEBUT00000006415.1">
    <property type="protein sequence ID" value="ENSEBUP00000005968.1"/>
    <property type="gene ID" value="ENSEBUG00000003992.1"/>
</dbReference>
<reference evidence="9" key="1">
    <citation type="submission" date="2025-05" db="UniProtKB">
        <authorList>
            <consortium name="Ensembl"/>
        </authorList>
    </citation>
    <scope>IDENTIFICATION</scope>
</reference>
<dbReference type="SUPFAM" id="SSF69593">
    <property type="entry name" value="Glycerol-3-phosphate (1)-acyltransferase"/>
    <property type="match status" value="1"/>
</dbReference>
<dbReference type="GO" id="GO:0019432">
    <property type="term" value="P:triglyceride biosynthetic process"/>
    <property type="evidence" value="ECO:0007669"/>
    <property type="project" value="TreeGrafter"/>
</dbReference>
<dbReference type="Pfam" id="PF01553">
    <property type="entry name" value="Acyltransferase"/>
    <property type="match status" value="1"/>
</dbReference>
<dbReference type="GO" id="GO:0004366">
    <property type="term" value="F:glycerol-3-phosphate O-acyltransferase activity"/>
    <property type="evidence" value="ECO:0007669"/>
    <property type="project" value="TreeGrafter"/>
</dbReference>
<dbReference type="InterPro" id="IPR002123">
    <property type="entry name" value="Plipid/glycerol_acylTrfase"/>
</dbReference>
<comment type="similarity">
    <text evidence="2 7">Belongs to the GPAT/DAPAT family.</text>
</comment>
<protein>
    <submittedName>
        <fullName evidence="9">Glyceronephosphate O-acyltransferase</fullName>
    </submittedName>
</protein>
<keyword evidence="10" id="KW-1185">Reference proteome</keyword>
<dbReference type="AlphaFoldDB" id="A0A8C4ND60"/>
<feature type="domain" description="Phospholipid/glycerol acyltransferase" evidence="8">
    <location>
        <begin position="131"/>
        <end position="260"/>
    </location>
</feature>
<dbReference type="GO" id="GO:0008654">
    <property type="term" value="P:phospholipid biosynthetic process"/>
    <property type="evidence" value="ECO:0007669"/>
    <property type="project" value="TreeGrafter"/>
</dbReference>
<evidence type="ECO:0000259" key="8">
    <source>
        <dbReference type="SMART" id="SM00563"/>
    </source>
</evidence>
<dbReference type="Ensembl" id="ENSEBUT00000006444.1">
    <property type="protein sequence ID" value="ENSEBUP00000005997.1"/>
    <property type="gene ID" value="ENSEBUG00000003992.1"/>
</dbReference>
<dbReference type="GO" id="GO:0008611">
    <property type="term" value="P:ether lipid biosynthetic process"/>
    <property type="evidence" value="ECO:0007669"/>
    <property type="project" value="TreeGrafter"/>
</dbReference>
<dbReference type="GO" id="GO:0016287">
    <property type="term" value="F:glycerone-phosphate O-acyltransferase activity"/>
    <property type="evidence" value="ECO:0007669"/>
    <property type="project" value="TreeGrafter"/>
</dbReference>
<dbReference type="GO" id="GO:0012505">
    <property type="term" value="C:endomembrane system"/>
    <property type="evidence" value="ECO:0007669"/>
    <property type="project" value="UniProtKB-SubCell"/>
</dbReference>
<name>A0A8C4ND60_EPTBU</name>
<sequence length="669" mass="75743">MVSLGYPEERFEDVLEERRCNSDLLFSARRFAPPTYKHRCPRSPAALRRAVLDSPRLQQAIREMAGEDGDTEALRQEAQSILREMGHNQGMTVVRTFAFMLSRIFKALFRHVRVNEEGVQRVQKVVQECPIVLLPSHRSYIDFLLMSFLCYSYDLPLPVIAAGMDFQGMRLVGEMLQASGAFYMRRSFSNNPFYWAVFSEYVQAIVRNGDAPLEFFLEGTRSRSNKSLSPKLGLLSIVMEPLLRAQVFDALLVPVSISYERILEENLYARELVGVPKPKESTSGLLKAHRILQNDYGSVFVYFHPPMSLKSFISGRLDITPFSMTPRHMALRLSDTLRVLVHHLAHSVVLRQQHGMVVTPWSLLTTLLLQAPSDHLFPTSCNSEGGVHLPDLLHDVRCLRTVITKIGAMQDWPDAQSHEAVVLSTLAMNSSLVTLTKEGRVLLNVDKVDRPKCRDDILNRACTVLTCAAYRNHILHLFVRPAFVAMAQRHAGSVEDGPTFSHFCFLVQLFSEEFIFEPGSERKDYEEGLSLLQRCSSLLYPLDSQHHPSTITTNFSVFLGQIFQPFCCSYQMVCNYLLTLEHGSMQKESQLLASLQEFALQQLLEGRSTELEILAINVYKNAVASLSRLGALRRERRKDGVWFLTTSQLHHVADAVASLKPPSQLPAKL</sequence>
<evidence type="ECO:0000256" key="3">
    <source>
        <dbReference type="ARBA" id="ARBA00022679"/>
    </source>
</evidence>
<dbReference type="GO" id="GO:0006631">
    <property type="term" value="P:fatty acid metabolic process"/>
    <property type="evidence" value="ECO:0007669"/>
    <property type="project" value="TreeGrafter"/>
</dbReference>
<dbReference type="PANTHER" id="PTHR12563:SF17">
    <property type="entry name" value="DIHYDROXYACETONE PHOSPHATE ACYLTRANSFERASE"/>
    <property type="match status" value="1"/>
</dbReference>
<evidence type="ECO:0000313" key="9">
    <source>
        <dbReference type="Ensembl" id="ENSEBUP00000005968.1"/>
    </source>
</evidence>
<dbReference type="InterPro" id="IPR041728">
    <property type="entry name" value="GPAT/DHAPAT_LPLAT"/>
</dbReference>
<dbReference type="PIRSF" id="PIRSF000437">
    <property type="entry name" value="GPAT_DHAPAT"/>
    <property type="match status" value="1"/>
</dbReference>
<dbReference type="OMA" id="RFNLEWY"/>
<evidence type="ECO:0000256" key="5">
    <source>
        <dbReference type="ARBA" id="ARBA00023315"/>
    </source>
</evidence>
<comment type="pathway">
    <text evidence="6">Phospholipid metabolism.</text>
</comment>
<evidence type="ECO:0000256" key="4">
    <source>
        <dbReference type="ARBA" id="ARBA00023136"/>
    </source>
</evidence>
<keyword evidence="3 7" id="KW-0808">Transferase</keyword>
<dbReference type="InterPro" id="IPR022284">
    <property type="entry name" value="GPAT/DHAPAT"/>
</dbReference>
<dbReference type="GO" id="GO:0005778">
    <property type="term" value="C:peroxisomal membrane"/>
    <property type="evidence" value="ECO:0007669"/>
    <property type="project" value="TreeGrafter"/>
</dbReference>
<dbReference type="PANTHER" id="PTHR12563">
    <property type="entry name" value="GLYCEROL-3-PHOSPHATE ACYLTRANSFERASE"/>
    <property type="match status" value="1"/>
</dbReference>
<evidence type="ECO:0000256" key="1">
    <source>
        <dbReference type="ARBA" id="ARBA00004184"/>
    </source>
</evidence>
<dbReference type="GO" id="GO:0031966">
    <property type="term" value="C:mitochondrial membrane"/>
    <property type="evidence" value="ECO:0007669"/>
    <property type="project" value="TreeGrafter"/>
</dbReference>
<dbReference type="Pfam" id="PF19277">
    <property type="entry name" value="GPAT_C"/>
    <property type="match status" value="1"/>
</dbReference>
<comment type="subcellular location">
    <subcellularLocation>
        <location evidence="1">Endomembrane system</location>
        <topology evidence="1">Peripheral membrane protein</topology>
    </subcellularLocation>
</comment>
<accession>A0A8C4ND60</accession>
<dbReference type="Proteomes" id="UP000694388">
    <property type="component" value="Unplaced"/>
</dbReference>